<comment type="caution">
    <text evidence="1">The sequence shown here is derived from an EMBL/GenBank/DDBJ whole genome shotgun (WGS) entry which is preliminary data.</text>
</comment>
<keyword evidence="2" id="KW-1185">Reference proteome</keyword>
<dbReference type="EMBL" id="NRHC01000040">
    <property type="protein sequence ID" value="RIY32918.1"/>
    <property type="molecule type" value="Genomic_DNA"/>
</dbReference>
<evidence type="ECO:0000313" key="2">
    <source>
        <dbReference type="Proteomes" id="UP000265691"/>
    </source>
</evidence>
<name>A0A3A1Y6S2_9GAMM</name>
<reference evidence="1 2" key="1">
    <citation type="submission" date="2017-08" db="EMBL/GenBank/DDBJ databases">
        <title>Reclassification of Bisgaard taxon 37 and 44.</title>
        <authorList>
            <person name="Christensen H."/>
        </authorList>
    </citation>
    <scope>NUCLEOTIDE SEQUENCE [LARGE SCALE GENOMIC DNA]</scope>
    <source>
        <strain evidence="1 2">B96_3</strain>
    </source>
</reference>
<dbReference type="AlphaFoldDB" id="A0A3A1Y6S2"/>
<dbReference type="Proteomes" id="UP000265691">
    <property type="component" value="Unassembled WGS sequence"/>
</dbReference>
<organism evidence="1 2">
    <name type="scientific">Psittacicella hinzii</name>
    <dbReference type="NCBI Taxonomy" id="2028575"/>
    <lineage>
        <taxon>Bacteria</taxon>
        <taxon>Pseudomonadati</taxon>
        <taxon>Pseudomonadota</taxon>
        <taxon>Gammaproteobacteria</taxon>
        <taxon>Pasteurellales</taxon>
        <taxon>Psittacicellaceae</taxon>
        <taxon>Psittacicella</taxon>
    </lineage>
</organism>
<proteinExistence type="predicted"/>
<gene>
    <name evidence="1" type="ORF">CKF54_03710</name>
</gene>
<sequence length="164" mass="19531">MQNCNTQRSDSIISQINSLTKTFQNDDRTLLKGALHRMLAWYDKLSDRYMDYYAVSGDHYVMLYLLEQLIRCKYNNEQELSVAKEIVKNLRRYYIFTLTSPKGSQECDEYIKDMILEFKQYIGRNLIVVLGEQWSVIFRDEDFNILKDNDLTTSAYFKIEKITN</sequence>
<evidence type="ECO:0000313" key="1">
    <source>
        <dbReference type="EMBL" id="RIY32918.1"/>
    </source>
</evidence>
<accession>A0A3A1Y6S2</accession>
<dbReference type="RefSeq" id="WP_119524939.1">
    <property type="nucleotide sequence ID" value="NZ_NRHC01000040.1"/>
</dbReference>
<protein>
    <submittedName>
        <fullName evidence="1">Uncharacterized protein</fullName>
    </submittedName>
</protein>